<dbReference type="PRINTS" id="PR00344">
    <property type="entry name" value="BCTRLSENSOR"/>
</dbReference>
<dbReference type="InterPro" id="IPR005467">
    <property type="entry name" value="His_kinase_dom"/>
</dbReference>
<dbReference type="PROSITE" id="PS50113">
    <property type="entry name" value="PAC"/>
    <property type="match status" value="1"/>
</dbReference>
<dbReference type="Gene3D" id="1.10.287.130">
    <property type="match status" value="1"/>
</dbReference>
<dbReference type="SMART" id="SM00388">
    <property type="entry name" value="HisKA"/>
    <property type="match status" value="1"/>
</dbReference>
<feature type="transmembrane region" description="Helical" evidence="8">
    <location>
        <begin position="184"/>
        <end position="203"/>
    </location>
</feature>
<keyword evidence="6 8" id="KW-0472">Membrane</keyword>
<dbReference type="InterPro" id="IPR036890">
    <property type="entry name" value="HATPase_C_sf"/>
</dbReference>
<dbReference type="CDD" id="cd00130">
    <property type="entry name" value="PAS"/>
    <property type="match status" value="1"/>
</dbReference>
<dbReference type="EC" id="2.7.13.3" evidence="2"/>
<feature type="domain" description="PAC" evidence="10">
    <location>
        <begin position="302"/>
        <end position="358"/>
    </location>
</feature>
<evidence type="ECO:0000256" key="5">
    <source>
        <dbReference type="ARBA" id="ARBA00022777"/>
    </source>
</evidence>
<dbReference type="Proteomes" id="UP000266441">
    <property type="component" value="Unassembled WGS sequence"/>
</dbReference>
<reference evidence="11 12" key="1">
    <citation type="journal article" date="2015" name="Int. J. Syst. Evol. Microbiol.">
        <title>Mariniphaga sediminis sp. nov., isolated from coastal sediment.</title>
        <authorList>
            <person name="Wang F.Q."/>
            <person name="Shen Q.Y."/>
            <person name="Chen G.J."/>
            <person name="Du Z.J."/>
        </authorList>
    </citation>
    <scope>NUCLEOTIDE SEQUENCE [LARGE SCALE GENOMIC DNA]</scope>
    <source>
        <strain evidence="11 12">SY21</strain>
    </source>
</reference>
<dbReference type="RefSeq" id="WP_119351970.1">
    <property type="nucleotide sequence ID" value="NZ_QWET01000026.1"/>
</dbReference>
<dbReference type="Pfam" id="PF16927">
    <property type="entry name" value="HisKA_7TM"/>
    <property type="match status" value="1"/>
</dbReference>
<organism evidence="11 12">
    <name type="scientific">Mariniphaga sediminis</name>
    <dbReference type="NCBI Taxonomy" id="1628158"/>
    <lineage>
        <taxon>Bacteria</taxon>
        <taxon>Pseudomonadati</taxon>
        <taxon>Bacteroidota</taxon>
        <taxon>Bacteroidia</taxon>
        <taxon>Marinilabiliales</taxon>
        <taxon>Prolixibacteraceae</taxon>
        <taxon>Mariniphaga</taxon>
    </lineage>
</organism>
<name>A0A399CUZ8_9BACT</name>
<evidence type="ECO:0000259" key="10">
    <source>
        <dbReference type="PROSITE" id="PS50113"/>
    </source>
</evidence>
<dbReference type="PANTHER" id="PTHR42878">
    <property type="entry name" value="TWO-COMPONENT HISTIDINE KINASE"/>
    <property type="match status" value="1"/>
</dbReference>
<dbReference type="SMART" id="SM00387">
    <property type="entry name" value="HATPase_c"/>
    <property type="match status" value="1"/>
</dbReference>
<dbReference type="GO" id="GO:0000156">
    <property type="term" value="F:phosphorelay response regulator activity"/>
    <property type="evidence" value="ECO:0007669"/>
    <property type="project" value="TreeGrafter"/>
</dbReference>
<feature type="transmembrane region" description="Helical" evidence="8">
    <location>
        <begin position="78"/>
        <end position="97"/>
    </location>
</feature>
<comment type="catalytic activity">
    <reaction evidence="1">
        <text>ATP + protein L-histidine = ADP + protein N-phospho-L-histidine.</text>
        <dbReference type="EC" id="2.7.13.3"/>
    </reaction>
</comment>
<accession>A0A399CUZ8</accession>
<dbReference type="InterPro" id="IPR013656">
    <property type="entry name" value="PAS_4"/>
</dbReference>
<keyword evidence="12" id="KW-1185">Reference proteome</keyword>
<feature type="transmembrane region" description="Helical" evidence="8">
    <location>
        <begin position="47"/>
        <end position="66"/>
    </location>
</feature>
<dbReference type="InterPro" id="IPR050351">
    <property type="entry name" value="BphY/WalK/GraS-like"/>
</dbReference>
<dbReference type="Gene3D" id="3.30.450.20">
    <property type="entry name" value="PAS domain"/>
    <property type="match status" value="1"/>
</dbReference>
<dbReference type="Pfam" id="PF08448">
    <property type="entry name" value="PAS_4"/>
    <property type="match status" value="1"/>
</dbReference>
<dbReference type="InterPro" id="IPR036097">
    <property type="entry name" value="HisK_dim/P_sf"/>
</dbReference>
<protein>
    <recommendedName>
        <fullName evidence="2">histidine kinase</fullName>
        <ecNumber evidence="2">2.7.13.3</ecNumber>
    </recommendedName>
</protein>
<dbReference type="InterPro" id="IPR003594">
    <property type="entry name" value="HATPase_dom"/>
</dbReference>
<dbReference type="InterPro" id="IPR000700">
    <property type="entry name" value="PAS-assoc_C"/>
</dbReference>
<dbReference type="GO" id="GO:0030295">
    <property type="term" value="F:protein kinase activator activity"/>
    <property type="evidence" value="ECO:0007669"/>
    <property type="project" value="TreeGrafter"/>
</dbReference>
<proteinExistence type="predicted"/>
<keyword evidence="8" id="KW-1133">Transmembrane helix</keyword>
<evidence type="ECO:0000256" key="3">
    <source>
        <dbReference type="ARBA" id="ARBA00022553"/>
    </source>
</evidence>
<keyword evidence="8" id="KW-0812">Transmembrane</keyword>
<evidence type="ECO:0000256" key="1">
    <source>
        <dbReference type="ARBA" id="ARBA00000085"/>
    </source>
</evidence>
<feature type="transmembrane region" description="Helical" evidence="8">
    <location>
        <begin position="18"/>
        <end position="35"/>
    </location>
</feature>
<dbReference type="NCBIfam" id="TIGR00229">
    <property type="entry name" value="sensory_box"/>
    <property type="match status" value="1"/>
</dbReference>
<dbReference type="InterPro" id="IPR035965">
    <property type="entry name" value="PAS-like_dom_sf"/>
</dbReference>
<dbReference type="PROSITE" id="PS50109">
    <property type="entry name" value="HIS_KIN"/>
    <property type="match status" value="1"/>
</dbReference>
<evidence type="ECO:0000313" key="11">
    <source>
        <dbReference type="EMBL" id="RIH63086.1"/>
    </source>
</evidence>
<keyword evidence="5" id="KW-0418">Kinase</keyword>
<dbReference type="OrthoDB" id="9808408at2"/>
<feature type="coiled-coil region" evidence="7">
    <location>
        <begin position="346"/>
        <end position="376"/>
    </location>
</feature>
<dbReference type="InterPro" id="IPR004358">
    <property type="entry name" value="Sig_transdc_His_kin-like_C"/>
</dbReference>
<comment type="caution">
    <text evidence="11">The sequence shown here is derived from an EMBL/GenBank/DDBJ whole genome shotgun (WGS) entry which is preliminary data.</text>
</comment>
<dbReference type="EMBL" id="QWET01000026">
    <property type="protein sequence ID" value="RIH63086.1"/>
    <property type="molecule type" value="Genomic_DNA"/>
</dbReference>
<dbReference type="InterPro" id="IPR003661">
    <property type="entry name" value="HisK_dim/P_dom"/>
</dbReference>
<dbReference type="InterPro" id="IPR031621">
    <property type="entry name" value="HisKA_7TM"/>
</dbReference>
<dbReference type="SUPFAM" id="SSF55874">
    <property type="entry name" value="ATPase domain of HSP90 chaperone/DNA topoisomerase II/histidine kinase"/>
    <property type="match status" value="1"/>
</dbReference>
<dbReference type="CDD" id="cd00082">
    <property type="entry name" value="HisKA"/>
    <property type="match status" value="1"/>
</dbReference>
<dbReference type="Pfam" id="PF02518">
    <property type="entry name" value="HATPase_c"/>
    <property type="match status" value="1"/>
</dbReference>
<sequence>MAGTLVHTILDTLPQESIIEFLAVVMAVCTIVILWRYRKSPEVKYMLFIEFFAAIWAFTYGMEFSSPDLETKKHWSQLSYLGISFLPVCYFLFTTAFSQKYHVITPLNIGLLSIIPFFTLLLIFTNDYHLLVWSKVWLANGANMLLYKHGIWFWVFWGYSITLIFAGLYNLLHAMHEFTAYYKSQANTLLVATLFPFLGNVMYVTGINPIPGLDWTPLFFVFPGLIITFGVVRYRMFDLVPFARNKLIDTMSDGVIVINSEGFIEDCNPALYRIFSLNGKSIIRKHFSRIFARYQDLVASLEGEKIKVIELEVYNTGLLRFYQTQISPVFNRNQQFSGYLVQLNDITSLKQTQNRIKETNEQLQNEVEERGRLIEDLDAFAHAVAHDLRNSLGSVYASSEVMQLSAEDGDTEQLKEMAGLVREAAQKAMNITQELLILATVSHQEIEGTPLEMARIFSDAKNQLKNLISKSNAQIHTPDTWPVAMGYAPWIEEVWANYLTNAMKYGGTPPVIEVGADTLQNGVVRFWIQDNGNGISLENQHKLFQKYIRLAPEKAEGYGLGLSIVKRIVEKLDGRVGVESTGREGEGARFWFELPESPAKS</sequence>
<dbReference type="AlphaFoldDB" id="A0A399CUZ8"/>
<evidence type="ECO:0000259" key="9">
    <source>
        <dbReference type="PROSITE" id="PS50109"/>
    </source>
</evidence>
<feature type="domain" description="Histidine kinase" evidence="9">
    <location>
        <begin position="383"/>
        <end position="598"/>
    </location>
</feature>
<dbReference type="GO" id="GO:0016020">
    <property type="term" value="C:membrane"/>
    <property type="evidence" value="ECO:0007669"/>
    <property type="project" value="UniProtKB-SubCell"/>
</dbReference>
<dbReference type="GO" id="GO:0000155">
    <property type="term" value="F:phosphorelay sensor kinase activity"/>
    <property type="evidence" value="ECO:0007669"/>
    <property type="project" value="InterPro"/>
</dbReference>
<feature type="transmembrane region" description="Helical" evidence="8">
    <location>
        <begin position="151"/>
        <end position="172"/>
    </location>
</feature>
<dbReference type="InterPro" id="IPR000014">
    <property type="entry name" value="PAS"/>
</dbReference>
<dbReference type="PANTHER" id="PTHR42878:SF15">
    <property type="entry name" value="BACTERIOPHYTOCHROME"/>
    <property type="match status" value="1"/>
</dbReference>
<evidence type="ECO:0000256" key="4">
    <source>
        <dbReference type="ARBA" id="ARBA00022679"/>
    </source>
</evidence>
<gene>
    <name evidence="11" type="ORF">D1164_21505</name>
</gene>
<feature type="transmembrane region" description="Helical" evidence="8">
    <location>
        <begin position="109"/>
        <end position="131"/>
    </location>
</feature>
<dbReference type="SUPFAM" id="SSF55785">
    <property type="entry name" value="PYP-like sensor domain (PAS domain)"/>
    <property type="match status" value="1"/>
</dbReference>
<dbReference type="SUPFAM" id="SSF47384">
    <property type="entry name" value="Homodimeric domain of signal transducing histidine kinase"/>
    <property type="match status" value="1"/>
</dbReference>
<dbReference type="Gene3D" id="3.30.565.10">
    <property type="entry name" value="Histidine kinase-like ATPase, C-terminal domain"/>
    <property type="match status" value="1"/>
</dbReference>
<feature type="transmembrane region" description="Helical" evidence="8">
    <location>
        <begin position="215"/>
        <end position="234"/>
    </location>
</feature>
<dbReference type="GO" id="GO:0007234">
    <property type="term" value="P:osmosensory signaling via phosphorelay pathway"/>
    <property type="evidence" value="ECO:0007669"/>
    <property type="project" value="TreeGrafter"/>
</dbReference>
<keyword evidence="4" id="KW-0808">Transferase</keyword>
<keyword evidence="7" id="KW-0175">Coiled coil</keyword>
<evidence type="ECO:0000256" key="6">
    <source>
        <dbReference type="ARBA" id="ARBA00023136"/>
    </source>
</evidence>
<evidence type="ECO:0000256" key="2">
    <source>
        <dbReference type="ARBA" id="ARBA00012438"/>
    </source>
</evidence>
<evidence type="ECO:0000313" key="12">
    <source>
        <dbReference type="Proteomes" id="UP000266441"/>
    </source>
</evidence>
<evidence type="ECO:0000256" key="8">
    <source>
        <dbReference type="SAM" id="Phobius"/>
    </source>
</evidence>
<keyword evidence="3" id="KW-0597">Phosphoprotein</keyword>
<evidence type="ECO:0000256" key="7">
    <source>
        <dbReference type="SAM" id="Coils"/>
    </source>
</evidence>